<dbReference type="InterPro" id="IPR010155">
    <property type="entry name" value="CRISPR-assoc_prot_Cas5d"/>
</dbReference>
<name>A0A1W1IEP6_9LACT</name>
<dbReference type="NCBIfam" id="TIGR01876">
    <property type="entry name" value="cas_Cas5d"/>
    <property type="match status" value="1"/>
</dbReference>
<sequence>MDRQFKSKPFYYRLTGEYALFTDPVTKGGGEKFTYPIPTYQAMKGITEGIYWKPTLLFFIDELKVMNPIQTETMGMRPIITTGNGGNDLSYYTYLTKVEYLVKFHFEWNLNRPDLKNDRQEIKHQQILLRSLDRGGRRDVFIGTRECIGAVERISATDYQDAVPYYHDKSINFGIMFHSFSYPGESYDESSAGKLVSNFSAIQMHEGVITFGRPEECVIRQELRDYSIKNFTLDGITSVDEEYEKCKMEEV</sequence>
<dbReference type="PIRSF" id="PIRSF029950">
    <property type="entry name" value="Cas_CT1134"/>
    <property type="match status" value="1"/>
</dbReference>
<dbReference type="EC" id="3.1.-.-" evidence="2"/>
<evidence type="ECO:0000313" key="4">
    <source>
        <dbReference type="Proteomes" id="UP000195985"/>
    </source>
</evidence>
<dbReference type="GO" id="GO:0004519">
    <property type="term" value="F:endonuclease activity"/>
    <property type="evidence" value="ECO:0007669"/>
    <property type="project" value="UniProtKB-UniRule"/>
</dbReference>
<keyword evidence="2" id="KW-0255">Endonuclease</keyword>
<keyword evidence="2" id="KW-0378">Hydrolase</keyword>
<dbReference type="InterPro" id="IPR013422">
    <property type="entry name" value="CRISPR-assoc_prot_Cas5_N"/>
</dbReference>
<keyword evidence="2" id="KW-0540">Nuclease</keyword>
<evidence type="ECO:0000256" key="2">
    <source>
        <dbReference type="PIRNR" id="PIRNR029950"/>
    </source>
</evidence>
<dbReference type="InterPro" id="IPR021124">
    <property type="entry name" value="CRISPR-assoc_prot_Cas5"/>
</dbReference>
<comment type="function">
    <text evidence="2">CRISPR (clustered regularly interspaced short palindromic repeat) is an adaptive immune system that provides protection against mobile genetic elements (viruses, transposable elements and conjugative plasmids). CRISPR clusters contain spacers, sequences complementary to antecedent mobile elements, and target invading nucleic acids. CRISPR clusters are transcribed and processed into CRISPR RNA (crRNA).</text>
</comment>
<dbReference type="OrthoDB" id="5621871at2"/>
<keyword evidence="1 2" id="KW-0051">Antiviral defense</keyword>
<reference evidence="4" key="1">
    <citation type="submission" date="2016-04" db="EMBL/GenBank/DDBJ databases">
        <authorList>
            <person name="Strepis N."/>
        </authorList>
    </citation>
    <scope>NUCLEOTIDE SEQUENCE [LARGE SCALE GENOMIC DNA]</scope>
</reference>
<dbReference type="Proteomes" id="UP000195985">
    <property type="component" value="Unassembled WGS sequence"/>
</dbReference>
<dbReference type="EMBL" id="FWEY01000002">
    <property type="protein sequence ID" value="SLM51480.1"/>
    <property type="molecule type" value="Genomic_DNA"/>
</dbReference>
<keyword evidence="2" id="KW-0694">RNA-binding</keyword>
<dbReference type="STRING" id="43064.SAMN04488086_101350"/>
<evidence type="ECO:0000256" key="1">
    <source>
        <dbReference type="ARBA" id="ARBA00023118"/>
    </source>
</evidence>
<organism evidence="3 4">
    <name type="scientific">Trichococcus pasteurii</name>
    <dbReference type="NCBI Taxonomy" id="43064"/>
    <lineage>
        <taxon>Bacteria</taxon>
        <taxon>Bacillati</taxon>
        <taxon>Bacillota</taxon>
        <taxon>Bacilli</taxon>
        <taxon>Lactobacillales</taxon>
        <taxon>Carnobacteriaceae</taxon>
        <taxon>Trichococcus</taxon>
    </lineage>
</organism>
<dbReference type="GO" id="GO:0003723">
    <property type="term" value="F:RNA binding"/>
    <property type="evidence" value="ECO:0007669"/>
    <property type="project" value="UniProtKB-UniRule"/>
</dbReference>
<gene>
    <name evidence="3" type="ORF">TPAS_1156</name>
</gene>
<evidence type="ECO:0000313" key="3">
    <source>
        <dbReference type="EMBL" id="SLM51480.1"/>
    </source>
</evidence>
<dbReference type="NCBIfam" id="TIGR02593">
    <property type="entry name" value="CRISPR_cas5"/>
    <property type="match status" value="1"/>
</dbReference>
<keyword evidence="4" id="KW-1185">Reference proteome</keyword>
<dbReference type="GO" id="GO:0016787">
    <property type="term" value="F:hydrolase activity"/>
    <property type="evidence" value="ECO:0007669"/>
    <property type="project" value="UniProtKB-KW"/>
</dbReference>
<protein>
    <recommendedName>
        <fullName evidence="2">pre-crRNA processing endonuclease</fullName>
        <ecNumber evidence="2">3.1.-.-</ecNumber>
    </recommendedName>
</protein>
<dbReference type="RefSeq" id="WP_086942281.1">
    <property type="nucleotide sequence ID" value="NZ_FONM01000001.1"/>
</dbReference>
<accession>A0A1W1IEP6</accession>
<dbReference type="GO" id="GO:0051607">
    <property type="term" value="P:defense response to virus"/>
    <property type="evidence" value="ECO:0007669"/>
    <property type="project" value="UniProtKB-UniRule"/>
</dbReference>
<comment type="similarity">
    <text evidence="2">Belongs to the CRISPR-associated protein Cas5 family. Subtype I-C/Dvulg subfamily.</text>
</comment>
<proteinExistence type="inferred from homology"/>
<dbReference type="Gene3D" id="3.30.70.2660">
    <property type="match status" value="1"/>
</dbReference>
<dbReference type="GO" id="GO:0043571">
    <property type="term" value="P:maintenance of CRISPR repeat elements"/>
    <property type="evidence" value="ECO:0007669"/>
    <property type="project" value="UniProtKB-UniRule"/>
</dbReference>
<dbReference type="AlphaFoldDB" id="A0A1W1IEP6"/>
<dbReference type="Pfam" id="PF09704">
    <property type="entry name" value="Cas_Cas5d"/>
    <property type="match status" value="1"/>
</dbReference>